<proteinExistence type="predicted"/>
<dbReference type="RefSeq" id="WP_093194806.1">
    <property type="nucleotide sequence ID" value="NZ_FNEV01000015.1"/>
</dbReference>
<dbReference type="STRING" id="86666.SAMN04490247_3161"/>
<sequence>MDMKRVEEIQKDLNNVLMHTKGIDHVLHRMDDVKELVQTIRQQSERIELYEGIALDHHYKLIIEEMEESE</sequence>
<evidence type="ECO:0000313" key="1">
    <source>
        <dbReference type="EMBL" id="SDJ76775.1"/>
    </source>
</evidence>
<dbReference type="AlphaFoldDB" id="A0A1G8WGI9"/>
<dbReference type="Proteomes" id="UP000199225">
    <property type="component" value="Unassembled WGS sequence"/>
</dbReference>
<organism evidence="1 2">
    <name type="scientific">Salimicrobium halophilum</name>
    <dbReference type="NCBI Taxonomy" id="86666"/>
    <lineage>
        <taxon>Bacteria</taxon>
        <taxon>Bacillati</taxon>
        <taxon>Bacillota</taxon>
        <taxon>Bacilli</taxon>
        <taxon>Bacillales</taxon>
        <taxon>Bacillaceae</taxon>
        <taxon>Salimicrobium</taxon>
    </lineage>
</organism>
<protein>
    <submittedName>
        <fullName evidence="1">Uncharacterized protein</fullName>
    </submittedName>
</protein>
<keyword evidence="2" id="KW-1185">Reference proteome</keyword>
<evidence type="ECO:0000313" key="2">
    <source>
        <dbReference type="Proteomes" id="UP000199225"/>
    </source>
</evidence>
<name>A0A1G8WGI9_9BACI</name>
<dbReference type="EMBL" id="FNEV01000015">
    <property type="protein sequence ID" value="SDJ76775.1"/>
    <property type="molecule type" value="Genomic_DNA"/>
</dbReference>
<reference evidence="2" key="1">
    <citation type="submission" date="2016-10" db="EMBL/GenBank/DDBJ databases">
        <authorList>
            <person name="Varghese N."/>
            <person name="Submissions S."/>
        </authorList>
    </citation>
    <scope>NUCLEOTIDE SEQUENCE [LARGE SCALE GENOMIC DNA]</scope>
    <source>
        <strain evidence="2">DSM 4771</strain>
    </source>
</reference>
<accession>A0A1G8WGI9</accession>
<gene>
    <name evidence="1" type="ORF">SAMN04490247_3161</name>
</gene>